<proteinExistence type="predicted"/>
<dbReference type="Proteomes" id="UP000515308">
    <property type="component" value="Chromosome PVLDE_01"/>
</dbReference>
<evidence type="ECO:0000256" key="1">
    <source>
        <dbReference type="SAM" id="MobiDB-lite"/>
    </source>
</evidence>
<feature type="compositionally biased region" description="Basic residues" evidence="1">
    <location>
        <begin position="90"/>
        <end position="102"/>
    </location>
</feature>
<dbReference type="AlphaFoldDB" id="A0A6V7RSN1"/>
<protein>
    <submittedName>
        <fullName evidence="3">Fam-b protein</fullName>
    </submittedName>
</protein>
<evidence type="ECO:0000313" key="3">
    <source>
        <dbReference type="EMBL" id="CAD2084030.1"/>
    </source>
</evidence>
<feature type="region of interest" description="Disordered" evidence="1">
    <location>
        <begin position="78"/>
        <end position="102"/>
    </location>
</feature>
<accession>A0A6V7RSN1</accession>
<sequence>MGTFNILKKIVIFPVIICSLEYTKNILHDVRRGKHVHSQTSSINFRNHRILEGSKNQFDVNYFYESVMSVANLADNDEECGETQSAPRNKNTKKVHNGTKEHRNKVKLKGTKMLKNDVDCGDILSCNYPDGDNIIDGGKETITDDILGDLELTDDYSYNNKEYNPTLSIYQHNSLVKPNVSSEYEYSKQLRAGGRHILDIDFQKYEEEYNKFNLQEYKNNKQNELTAEEFKKKFLDVAMNIVIGVLIIGTIGPAFPFMLLKKEKFGAQVKNMWKFYKKAFTGEHQKI</sequence>
<organism evidence="3 4">
    <name type="scientific">Plasmodium vinckei lentum</name>
    <dbReference type="NCBI Taxonomy" id="138297"/>
    <lineage>
        <taxon>Eukaryota</taxon>
        <taxon>Sar</taxon>
        <taxon>Alveolata</taxon>
        <taxon>Apicomplexa</taxon>
        <taxon>Aconoidasida</taxon>
        <taxon>Haemosporida</taxon>
        <taxon>Plasmodiidae</taxon>
        <taxon>Plasmodium</taxon>
        <taxon>Plasmodium (Vinckeia)</taxon>
    </lineage>
</organism>
<reference evidence="3 4" key="1">
    <citation type="submission" date="2020-08" db="EMBL/GenBank/DDBJ databases">
        <authorList>
            <person name="Ramaprasad A."/>
        </authorList>
    </citation>
    <scope>NUCLEOTIDE SEQUENCE [LARGE SCALE GENOMIC DNA]</scope>
</reference>
<evidence type="ECO:0000313" key="4">
    <source>
        <dbReference type="Proteomes" id="UP000515308"/>
    </source>
</evidence>
<dbReference type="EMBL" id="LR865363">
    <property type="protein sequence ID" value="CAD2084030.1"/>
    <property type="molecule type" value="Genomic_DNA"/>
</dbReference>
<dbReference type="VEuPathDB" id="PlasmoDB:PVLDE_0101560"/>
<dbReference type="Pfam" id="PF09592">
    <property type="entry name" value="DUF2031"/>
    <property type="match status" value="1"/>
</dbReference>
<keyword evidence="2" id="KW-0812">Transmembrane</keyword>
<evidence type="ECO:0000256" key="2">
    <source>
        <dbReference type="SAM" id="Phobius"/>
    </source>
</evidence>
<gene>
    <name evidence="3" type="ORF">PVLDE_0101560</name>
</gene>
<dbReference type="InterPro" id="IPR006484">
    <property type="entry name" value="PYST_B"/>
</dbReference>
<keyword evidence="2" id="KW-0472">Membrane</keyword>
<feature type="transmembrane region" description="Helical" evidence="2">
    <location>
        <begin position="237"/>
        <end position="260"/>
    </location>
</feature>
<keyword evidence="2" id="KW-1133">Transmembrane helix</keyword>
<name>A0A6V7RSN1_PLAVN</name>